<keyword evidence="4" id="KW-1185">Reference proteome</keyword>
<dbReference type="SUPFAM" id="SSF50998">
    <property type="entry name" value="Quinoprotein alcohol dehydrogenase-like"/>
    <property type="match status" value="1"/>
</dbReference>
<organism evidence="3 4">
    <name type="scientific">Carpediemonas membranifera</name>
    <dbReference type="NCBI Taxonomy" id="201153"/>
    <lineage>
        <taxon>Eukaryota</taxon>
        <taxon>Metamonada</taxon>
        <taxon>Carpediemonas-like organisms</taxon>
        <taxon>Carpediemonas</taxon>
    </lineage>
</organism>
<keyword evidence="1" id="KW-0732">Signal</keyword>
<evidence type="ECO:0000259" key="2">
    <source>
        <dbReference type="Pfam" id="PF07699"/>
    </source>
</evidence>
<keyword evidence="3" id="KW-0401">Integrin</keyword>
<dbReference type="Proteomes" id="UP000717585">
    <property type="component" value="Unassembled WGS sequence"/>
</dbReference>
<dbReference type="Gene3D" id="2.130.10.130">
    <property type="entry name" value="Integrin alpha, N-terminal"/>
    <property type="match status" value="1"/>
</dbReference>
<dbReference type="InterPro" id="IPR013519">
    <property type="entry name" value="Int_alpha_beta-p"/>
</dbReference>
<dbReference type="InterPro" id="IPR028994">
    <property type="entry name" value="Integrin_alpha_N"/>
</dbReference>
<feature type="chain" id="PRO_5035256843" evidence="1">
    <location>
        <begin position="28"/>
        <end position="5275"/>
    </location>
</feature>
<dbReference type="Pfam" id="PF07699">
    <property type="entry name" value="Ephrin_rec_like"/>
    <property type="match status" value="1"/>
</dbReference>
<dbReference type="GO" id="GO:0007229">
    <property type="term" value="P:integrin-mediated signaling pathway"/>
    <property type="evidence" value="ECO:0007669"/>
    <property type="project" value="UniProtKB-KW"/>
</dbReference>
<dbReference type="InterPro" id="IPR036322">
    <property type="entry name" value="WD40_repeat_dom_sf"/>
</dbReference>
<dbReference type="Gene3D" id="2.10.50.10">
    <property type="entry name" value="Tumor Necrosis Factor Receptor, subunit A, domain 2"/>
    <property type="match status" value="3"/>
</dbReference>
<dbReference type="PANTHER" id="PTHR36220:SF1">
    <property type="entry name" value="GAMMA TUBULIN COMPLEX COMPONENT C-TERMINAL DOMAIN-CONTAINING PROTEIN"/>
    <property type="match status" value="1"/>
</dbReference>
<dbReference type="SUPFAM" id="SSF69322">
    <property type="entry name" value="Tricorn protease domain 2"/>
    <property type="match status" value="1"/>
</dbReference>
<dbReference type="InterPro" id="IPR011047">
    <property type="entry name" value="Quinoprotein_ADH-like_sf"/>
</dbReference>
<reference evidence="3" key="1">
    <citation type="submission" date="2021-05" db="EMBL/GenBank/DDBJ databases">
        <title>A free-living protist that lacks canonical eukaryotic 1 DNA replication and segregation systems.</title>
        <authorList>
            <person name="Salas-Leiva D.E."/>
            <person name="Tromer E.C."/>
            <person name="Curtis B.A."/>
            <person name="Jerlstrom-Hultqvist J."/>
            <person name="Kolisko M."/>
            <person name="Yi Z."/>
            <person name="Salas-Leiva J.S."/>
            <person name="Gallot-Lavallee L."/>
            <person name="Kops G.J.P.L."/>
            <person name="Archibald J.M."/>
            <person name="Simpson A.G.B."/>
            <person name="Roger A.J."/>
        </authorList>
    </citation>
    <scope>NUCLEOTIDE SEQUENCE</scope>
    <source>
        <strain evidence="3">BICM</strain>
    </source>
</reference>
<dbReference type="SUPFAM" id="SSF57184">
    <property type="entry name" value="Growth factor receptor domain"/>
    <property type="match status" value="4"/>
</dbReference>
<comment type="caution">
    <text evidence="3">The sequence shown here is derived from an EMBL/GenBank/DDBJ whole genome shotgun (WGS) entry which is preliminary data.</text>
</comment>
<dbReference type="SMART" id="SM00191">
    <property type="entry name" value="Int_alpha"/>
    <property type="match status" value="6"/>
</dbReference>
<name>A0A8J6B7D4_9EUKA</name>
<evidence type="ECO:0000313" key="4">
    <source>
        <dbReference type="Proteomes" id="UP000717585"/>
    </source>
</evidence>
<feature type="domain" description="Tyrosine-protein kinase ephrin type A/B receptor-like" evidence="2">
    <location>
        <begin position="4251"/>
        <end position="4284"/>
    </location>
</feature>
<protein>
    <submittedName>
        <fullName evidence="3">Integrin alpha beta-propellor repeat-containing protein</fullName>
    </submittedName>
</protein>
<feature type="signal peptide" evidence="1">
    <location>
        <begin position="1"/>
        <end position="27"/>
    </location>
</feature>
<dbReference type="SMART" id="SM01411">
    <property type="entry name" value="Ephrin_rec_like"/>
    <property type="match status" value="9"/>
</dbReference>
<sequence length="5275" mass="549413">MRASVHPTYTLFSLILVLNLFILSTFAAGTVLIDSDAIVTGDAGSSFGQSLAIHGDMICIGIPDGTPGTTATGFVQCALLPHISSPRTLTHEDDTIIGFGASLAATDACLLVTGTLSNNTDFISAWSWDSPPALLAETVIPEGAAGLMKVSPDQTKILVASSTIETAALFDLAVATDVVTISQQGVDFSFSFLIPSRDKQCTHIAMSNTMVYFASYASTDGYIDAFTIEGEYMRSKQFSGQEIGAIDACATCVVVSADNISANYFYRLTLDLKTTLESSSSATMIAALALTPSCSLFAHTDSSTSTVSLMALGALNTPLTSASYLTLSASTTPGLGGVVAVSDDYVAFAAPSIDKVVTVPLCQDINTALTSPYDASSACLQCESWKERGDYTSCVTTAADLESSVTDTAIPFTTLAVAGNTFVRGFAGYNTDFGAVYVKSVDSFIAGSTTNQAAPSVESTVAGQSFGQAVATNGRYVVVGSSASATPVCVVDAMIDPTSLLLYIPAPAGISNFGYQTLAVHPTELIVAVTGRADASASSTEVFLFKGAELLETLAPDTPTVQFGHSLGFSESRLFIGSPEESTVYTFTLADITTEPTVTASTPITLPSVPNFGLGLCPSNDYIMATGSDGADVFVVSATRAGETWSTTVDSYASITAPVSGFDVLSNMCVIAVDVSVAVYRLDADFSPVSSTPYTPTNALPVSAVGLSPNALFLQTTDGAVESFYTTCGSPTAPYGMYSPSFHTCETCPTNTFADSHQVRCSPVPFGKAVSTWYRASVSDDYTDHYYHTEVAVAHGAAVAARDHVLAVTDGTSFTVADVDGFGMYRRGQVMTQPDSVKSTVFGSDIAVTESGHVIVGSATTAAVAHGMSVYELTHHSAVYVRSFFEYTANCEYGTAIDTHGDYVAVSAPGSACNFIDVYNTADWTKVTISGDDTSVLSMQTTDTGRHMAMDQDYLYVYATSVAGSTEYLFVVGDFGAAPTQADAVTYSADAYAYQIVPDAITDTVMVMATVSGGLTAFIYRKGQAPGEHPLVPVIAQSVATGVVYYFAGELYVTSASGGDFDIISGLLDARTGPPVSTTMLADPSLTSIFFRDSISLITSSTPATPLGLFLPSKSECAAGHEFLAPGLCRPCPDGYYSPGLQTLCTKCPPHYASNTGHTACVPDYQISQLDLDGPALAMASEGDVMVVTSKGYATIAACTSTNSGQVSIYEYDPALPGWTRGDTLTVTLPDASGATYCMGWAISLSDSWLAVTGRASTTTGIVWVYSRSGATMTYNTAFVGSPGGNYGGAVKVAGDYLFVGAVTGGSVSGGQVYIYSYSSSWQSITAIESPTPNSLYRYGYAIDAMVLEDDSLVLAVSQVPSDSTPGKVFIYEALNFASPADEFTNGNPGFGTTVKLLSAGTGLVSDGDAVFYFDPSSTTEVSTELTLSDGYVAAMGTFGDMLVASADSYRVYGHTTGALAVATDHMHPSYDLSDSGRVFPPQDFMSDNQGFGQSPMEVNDGVIFATDALSLTVTSVNPGCGAGEYADTWYSCADCPMYSTGSGLVCTDHSFTSVNANLASVVTSLAIDENTMVGYVSIAASGTATVFNHIPGDWGSGVVLDSFSASGVGSGQLGYNIALDSFWLVVSGGNAASTGTVNVYARDGDTLTLNATLLSGVDPTLVAVDGYTILAATVSTGTTLRILAFSSEVGWEEVFVNSTVSKPASSVAVSGSWAVVGFASDGSVDLTHRDDSGSWASFTTVGLGAGDFGASLALENTTLIVGAPSDGTGAIYEISFDEEVWAIGSRVSPNDPVAAGAFPSSLAIRDGHVAAGWVNCEVDGATPGCILMFDKDQTSVWRQTTRYYTTEAADFPIGFSVALSDYSIATVSDPANDHSTIVVWDADCPGGSYSDTWFSCNEASYATYAPARSLRRYLCPDGSWPDATAASCESVAYTVAVLAPDDTTAADGFGVSVSVFGDVLTVGTEAGVAHAYRVKGLMPDLYFEDIGQFTTSHPSFGSVVALCGAWLAVAAPDADDEAGSVAVFARTGYSFSEPTILQVAATASLGSRLAVYDDLLLASSDAANGTAIAFTFTDGDWSTSVALFEEGADEFGAAIAITASYIFIGAPATDQVFIYDHGLDLVQELEADNAGERFGSVLAASEAASTLLSVGSPMANVSEVTVGTTFLFEHQSTFTLIATLVHGPTLPDVTVPASLAMDQTSVVAGSPMTSIGTHTSAGAMLAFTSEGAGWAESSGAIAPAPRANEGVGHAAAMGSAVLAFAPTPSQQPGKVYIAAAVCNAGYQPSSWRSCEPCPTGSYSEAGWASCLTCPEGSTASAGQTSCTPSFTAASLTGPIDQLGSTVRIHEGTVFAMNGSTGVVPDVHQVNYDGSTSAWVLDPTAIAQAVDSGTTSAYPASFDVSEHWLALGSPALSTVCVFSRSADSFDLLDTLVFDETATSFGTSVAMTDAVLAVGAPDADSGVVAVYAFNGNRWAEQFKFRTTMSAHGDAFGSAVAVAPDSSFIAASDPATNSIVAILAYKCGLTGDVTETQLIEGGTSFGTSLAATETTIVVGTPAATVNGIPGAGTVTVLALDGDVWAISTTLEAHIPAAEAFGFSVAIADDTIVAGAPGYNDGAHVAGRAHLFVLADSGDWEFDQIIAQPASDDARLGSSVAITSLFIALGSPSSSNDEGSLTIVYQPCADTAADYMASWRMGCAACPMGTVGDVTRCQFVHAIQPYQGTTLPGTPNYGHAVAATDSLVAISTHYATGDNIVVISSNIASTAIPHVQYDQLTVASDNDFGKSLMFTDSLLFVGASSSVAVYEYFISNGVFFSHYDDLALTPAESSFGDVMLAWDDNIAIAAPDATGDLIPGAGLVVVYHYDGDSIIKIATIDLAGVSGRGADALGTSLLEHGGTLFIGAPGANTVFAVDESDWSTVTQVITATLPTATVSFGSSMAYDDVNDLLLISDPDADMFGTAQGAVVAFELDADTSEWTQLTWIRPGVADMVAYGSVLHTSQGMAFMGSTTYVGSTGTIGFVEFRSFDDTTRRYDTNAEISYFIAEPGGFQSTGVLQNEYIVSRPSHDIAGVVTRKCDAGYYASSLLECSECPEWTYSPENSRYCEPCPAGSSPNANRDGCDPSMSTSSVIPSASVAGTVHFGTTVAVYDDLLILGSDTAQAVLYMRVPSGYTEIKSFSFGATVTSVAVDEDWLAIATDGDGLYVFSVGLRTFIEHSHLASITNVPLMAMLGGQIVTVSTDTRIYSYRPDQDDWLPNPQVPHAGTTVALHPDFFIVGDGSTVYAAPWPADCPTYLTCVTDLGLGGKDALLLLEDHTIVAVDGASIEFFTMTGPAATPSWTLTQTLTGTDGDYASITSTGEHIIAGIPSLTGGNGGAQVIEKSGLTWALGTLITGSSGSAAGTTIAATDKVVALGAPATSSATTQGGVDLATAYCSAHSASRSWSECEVCDGDNTSTTGALSCELCPAGTYLAADFTCQGDVTVQELTNVNTFGDAVALHGNFLAVTDSTSGDLSIGRFDPYALTWEISNSFASAMTAGGTPSRLVVTDDFIVFGDPSFNGNVGRVGYIPRSGHIFEPSEYIATPGTRALFGHQVALNGTTLFATSGDTLGILMFVKDLADPADTGTEHSLMTWGNNFAVYGSILVATSVNGDVRIYPDFSSDVTDFHGLATVPNSKVTSIALNDEIILIGSPDDTTHLANDVSIGSVYMYANAPAAGYPFLRILTHPDLEMDSTGFGSTVALLSADDIAVGRPGDASDPSTFGQTVWFHRDDVGNWNDGLVSSSPFPKDYFAHSSVSGGGIAYSAAATSTVMLLVHDCPAGYFPDSMVSCAQCAPGSVSAASSFVCHPCPEGMTATADQTDCVPLFAAKRVNIADTGTIQGRIDLYGGQLMLIESVSSSPPSYFEVNLFIFNATTQDWSREASILKDSAFFTGLGRSATITDEHVLVGAFFMTESSGVTGSVAVYDRFSLELIQVILPPTGPKIHFGVRTCVLFDGDFIAVDNRQEESADGTLSRVGAVHIFHLDHGVWVFTETLYGAPPVANDNFGIRMIGHGSTLAVMSRASVSVFTLEDGSFTRVCTTPFSVTQTAQAENSIGLSPDGSALAVPFFSSDHSAFSVFHLNVSTGRFAVVVSKTGLPDTNTVCCAMVDSGTILVGVGDEDSGAGSVTIYHRVTDGFWVDAGALDLPDHAVGDQFGRSVFLGDSGVVIAGLIDAIVLSRYDCPAGEVATSWFECGPVPSGSIAYSHSHTRCLNGSYADDATTCLPCDAGTYQPNKGATDCTPAPAGSFVPADGLPHASPIECPLATNQPGEGESSCVTSYNIQSIVSDSSWDDRFAASVALDGDMLLVGSPSNQTVQIYRDTGAVWNRTGELSVSFTVNHFGQNMVLRESWLAVASPEACSEPYCEVGHVHMYARDSYAFIPHSTLNATGDEPGFGFGSSISLESNVLAVLSPHSTDFSNVGMAVVFTYSHVTDSWDEAPHVGQAESTATPVAVIVTEVSPPRVVFGMGDSGLVFCTFNTALTTTSCDTSATAALLSVAATDLSEGIIVSSNSHYTTGEFDQISNAGWPRVFLNGTSTTLDIEPVEGQEFGRAVAAHGTHVGYTDAFGAVHLLEPVGATEFATFADLYITDTGYTPLDGYGTALAIAPLNIAVGSSMEGHGTLHVVSRSCPAGQYATSWHSCADCAAGSYSATPGHRECVASPLGSIVATDGQATPAPCDGGRLTTETGQTVCQNCPAGFTNDANGEGHSSCLSTFVDSTTPISIFGRSDAIATVSVNSINCLHTDAEDPLRFIPLIHSPAAERGVIDPGDYTVRVGYVDGTAESTTLTIPPDFVTPETTVTVYGTTAQSVMASTICPIYLRFGAMGPVQFDRIELDSTPARCTANVTLTAADINQYFNPTLTEEDGEYCLRLTELVLADTEAFSIIIDDEVQTLVLRDNAICTNRSTAATTAVSTQAYLSADTRTIIALFDGDELHSRSETYNAVSALYAVVPVVTVVSGAMLSVLCCATCLVAVAGAVVAFEGSSLIYNRKRTRREPKPELLGSPSVTPIETLPPLPLARNTVQQVGSVTLNVPTSAKTPLLPTIRSPPGLPPISGTVDRPRPVLHPIGTPSGGLTPALGRTFKDFLKDQRCLVCGSNEQQHVYPLPDAVLSSPVELGFKVIAAYQHPKYSDGSWIGMCYFSEDRTFTPVGSQHTSRVQLKPCEYAGWVELALRDEFDCIEFTDVGLCIVFKDTDDKGQGLKWVPSRDAPRHVKSLVLSGRLIVAEGYSETAGLSV</sequence>
<proteinExistence type="predicted"/>
<dbReference type="InterPro" id="IPR011641">
    <property type="entry name" value="Tyr-kin_ephrin_A/B_rcpt-like"/>
</dbReference>
<evidence type="ECO:0000256" key="1">
    <source>
        <dbReference type="SAM" id="SignalP"/>
    </source>
</evidence>
<dbReference type="InterPro" id="IPR009030">
    <property type="entry name" value="Growth_fac_rcpt_cys_sf"/>
</dbReference>
<dbReference type="SUPFAM" id="SSF50978">
    <property type="entry name" value="WD40 repeat-like"/>
    <property type="match status" value="1"/>
</dbReference>
<dbReference type="OrthoDB" id="2951826at2759"/>
<dbReference type="PANTHER" id="PTHR36220">
    <property type="entry name" value="UNNAMED PRODUCT"/>
    <property type="match status" value="1"/>
</dbReference>
<dbReference type="EMBL" id="JAHDYR010000008">
    <property type="protein sequence ID" value="KAG9395809.1"/>
    <property type="molecule type" value="Genomic_DNA"/>
</dbReference>
<gene>
    <name evidence="3" type="ORF">J8273_2721</name>
</gene>
<accession>A0A8J6B7D4</accession>
<evidence type="ECO:0000313" key="3">
    <source>
        <dbReference type="EMBL" id="KAG9395809.1"/>
    </source>
</evidence>